<dbReference type="Gene3D" id="1.10.10.10">
    <property type="entry name" value="Winged helix-like DNA-binding domain superfamily/Winged helix DNA-binding domain"/>
    <property type="match status" value="1"/>
</dbReference>
<dbReference type="PROSITE" id="PS50931">
    <property type="entry name" value="HTH_LYSR"/>
    <property type="match status" value="1"/>
</dbReference>
<dbReference type="Proteomes" id="UP000019089">
    <property type="component" value="Chromosome"/>
</dbReference>
<dbReference type="PANTHER" id="PTHR30537">
    <property type="entry name" value="HTH-TYPE TRANSCRIPTIONAL REGULATOR"/>
    <property type="match status" value="1"/>
</dbReference>
<evidence type="ECO:0000256" key="1">
    <source>
        <dbReference type="ARBA" id="ARBA00009437"/>
    </source>
</evidence>
<proteinExistence type="inferred from homology"/>
<dbReference type="KEGG" id="psyr:N018_11870"/>
<dbReference type="HOGENOM" id="CLU_039613_37_0_6"/>
<dbReference type="InterPro" id="IPR005119">
    <property type="entry name" value="LysR_subst-bd"/>
</dbReference>
<keyword evidence="3" id="KW-0238">DNA-binding</keyword>
<reference evidence="6 7" key="1">
    <citation type="submission" date="2013-12" db="EMBL/GenBank/DDBJ databases">
        <title>Interactions Between Genome Architecture and Virulence Genes in Pseudomonas syringae, strain CC1557 as a model.</title>
        <authorList>
            <person name="Baltrus D."/>
            <person name="Hockett K."/>
            <person name="Karlsrud E."/>
            <person name="Dougherty K."/>
            <person name="Nishimura M."/>
        </authorList>
    </citation>
    <scope>NUCLEOTIDE SEQUENCE [LARGE SCALE GENOMIC DNA]</scope>
    <source>
        <strain evidence="6 7">CC1557</strain>
    </source>
</reference>
<dbReference type="Pfam" id="PF00126">
    <property type="entry name" value="HTH_1"/>
    <property type="match status" value="1"/>
</dbReference>
<dbReference type="InterPro" id="IPR036390">
    <property type="entry name" value="WH_DNA-bd_sf"/>
</dbReference>
<dbReference type="InterPro" id="IPR058163">
    <property type="entry name" value="LysR-type_TF_proteobact-type"/>
</dbReference>
<sequence>MDHSDIPSLDDLRAFEATARLGSVRRAADSLALTHGAVSRRITKLADDIGVKLFERNGRGLRLTPAGETLNLTLGRFFGELVATVQGLRATNVGKTALVLSCEPSVAMRWLIPRLAGFQLTHPNIALHLSVGGGLVDFRKSQVDLAIRRLDFAVPETWNVRPLFPEKVGPVMRPELVPNFESGDYLALGSKTRPDAWAQWLRTHPSALRPTEIRYYDHHSLIVEAAAAGLGVALSPLILALDDVGRGSLAAPAGFDPDGSQYGLIWLGASELQGVEFELAEWLLTQFSHLSTKLL</sequence>
<dbReference type="AlphaFoldDB" id="W0MQU0"/>
<dbReference type="SUPFAM" id="SSF53850">
    <property type="entry name" value="Periplasmic binding protein-like II"/>
    <property type="match status" value="1"/>
</dbReference>
<dbReference type="EMBL" id="CP007014">
    <property type="protein sequence ID" value="AHG40904.1"/>
    <property type="molecule type" value="Genomic_DNA"/>
</dbReference>
<evidence type="ECO:0000256" key="2">
    <source>
        <dbReference type="ARBA" id="ARBA00023015"/>
    </source>
</evidence>
<name>W0MQU0_PSESX</name>
<dbReference type="RefSeq" id="WP_025389660.1">
    <property type="nucleotide sequence ID" value="NZ_CP007014.1"/>
</dbReference>
<evidence type="ECO:0000313" key="7">
    <source>
        <dbReference type="Proteomes" id="UP000019089"/>
    </source>
</evidence>
<dbReference type="GO" id="GO:0043565">
    <property type="term" value="F:sequence-specific DNA binding"/>
    <property type="evidence" value="ECO:0007669"/>
    <property type="project" value="TreeGrafter"/>
</dbReference>
<evidence type="ECO:0000256" key="4">
    <source>
        <dbReference type="ARBA" id="ARBA00023163"/>
    </source>
</evidence>
<dbReference type="Gene3D" id="3.40.190.10">
    <property type="entry name" value="Periplasmic binding protein-like II"/>
    <property type="match status" value="2"/>
</dbReference>
<dbReference type="SUPFAM" id="SSF46785">
    <property type="entry name" value="Winged helix' DNA-binding domain"/>
    <property type="match status" value="1"/>
</dbReference>
<dbReference type="STRING" id="1357279.N018_11870"/>
<evidence type="ECO:0000256" key="3">
    <source>
        <dbReference type="ARBA" id="ARBA00023125"/>
    </source>
</evidence>
<keyword evidence="4" id="KW-0804">Transcription</keyword>
<gene>
    <name evidence="6" type="ORF">N018_11870</name>
</gene>
<dbReference type="Pfam" id="PF03466">
    <property type="entry name" value="LysR_substrate"/>
    <property type="match status" value="1"/>
</dbReference>
<evidence type="ECO:0000259" key="5">
    <source>
        <dbReference type="PROSITE" id="PS50931"/>
    </source>
</evidence>
<dbReference type="PANTHER" id="PTHR30537:SF74">
    <property type="entry name" value="HTH-TYPE TRANSCRIPTIONAL REGULATOR TRPI"/>
    <property type="match status" value="1"/>
</dbReference>
<keyword evidence="2" id="KW-0805">Transcription regulation</keyword>
<dbReference type="GO" id="GO:0006351">
    <property type="term" value="P:DNA-templated transcription"/>
    <property type="evidence" value="ECO:0007669"/>
    <property type="project" value="TreeGrafter"/>
</dbReference>
<dbReference type="InterPro" id="IPR036388">
    <property type="entry name" value="WH-like_DNA-bd_sf"/>
</dbReference>
<dbReference type="InterPro" id="IPR000847">
    <property type="entry name" value="LysR_HTH_N"/>
</dbReference>
<dbReference type="GO" id="GO:0003700">
    <property type="term" value="F:DNA-binding transcription factor activity"/>
    <property type="evidence" value="ECO:0007669"/>
    <property type="project" value="InterPro"/>
</dbReference>
<dbReference type="eggNOG" id="COG0583">
    <property type="taxonomic scope" value="Bacteria"/>
</dbReference>
<evidence type="ECO:0000313" key="6">
    <source>
        <dbReference type="EMBL" id="AHG40904.1"/>
    </source>
</evidence>
<organism evidence="6 7">
    <name type="scientific">Pseudomonas syringae CC1557</name>
    <dbReference type="NCBI Taxonomy" id="1357279"/>
    <lineage>
        <taxon>Bacteria</taxon>
        <taxon>Pseudomonadati</taxon>
        <taxon>Pseudomonadota</taxon>
        <taxon>Gammaproteobacteria</taxon>
        <taxon>Pseudomonadales</taxon>
        <taxon>Pseudomonadaceae</taxon>
        <taxon>Pseudomonas</taxon>
        <taxon>Pseudomonas syringae</taxon>
    </lineage>
</organism>
<accession>W0MQU0</accession>
<protein>
    <submittedName>
        <fullName evidence="6">Transcriptional regulator</fullName>
    </submittedName>
</protein>
<comment type="similarity">
    <text evidence="1">Belongs to the LysR transcriptional regulatory family.</text>
</comment>
<feature type="domain" description="HTH lysR-type" evidence="5">
    <location>
        <begin position="7"/>
        <end position="64"/>
    </location>
</feature>